<keyword evidence="2" id="KW-0732">Signal</keyword>
<evidence type="ECO:0000256" key="1">
    <source>
        <dbReference type="SAM" id="Phobius"/>
    </source>
</evidence>
<keyword evidence="1" id="KW-0812">Transmembrane</keyword>
<name>A0ABM3DP43_SALSA</name>
<keyword evidence="1" id="KW-1133">Transmembrane helix</keyword>
<dbReference type="RefSeq" id="XP_045560572.1">
    <property type="nucleotide sequence ID" value="XM_045704616.1"/>
</dbReference>
<dbReference type="Proteomes" id="UP001652741">
    <property type="component" value="Chromosome ssa21"/>
</dbReference>
<keyword evidence="1" id="KW-0472">Membrane</keyword>
<evidence type="ECO:0000313" key="4">
    <source>
        <dbReference type="RefSeq" id="XP_045560572.1"/>
    </source>
</evidence>
<evidence type="ECO:0000313" key="3">
    <source>
        <dbReference type="Proteomes" id="UP001652741"/>
    </source>
</evidence>
<accession>A0ABM3DP43</accession>
<gene>
    <name evidence="4" type="primary">LOC106582054</name>
</gene>
<protein>
    <submittedName>
        <fullName evidence="4">Uncharacterized protein isoform X2</fullName>
    </submittedName>
</protein>
<proteinExistence type="predicted"/>
<dbReference type="GeneID" id="106582054"/>
<evidence type="ECO:0000256" key="2">
    <source>
        <dbReference type="SAM" id="SignalP"/>
    </source>
</evidence>
<feature type="transmembrane region" description="Helical" evidence="1">
    <location>
        <begin position="56"/>
        <end position="81"/>
    </location>
</feature>
<feature type="signal peptide" evidence="2">
    <location>
        <begin position="1"/>
        <end position="24"/>
    </location>
</feature>
<reference evidence="4" key="1">
    <citation type="submission" date="2025-08" db="UniProtKB">
        <authorList>
            <consortium name="RefSeq"/>
        </authorList>
    </citation>
    <scope>IDENTIFICATION</scope>
</reference>
<keyword evidence="3" id="KW-1185">Reference proteome</keyword>
<organism evidence="3 4">
    <name type="scientific">Salmo salar</name>
    <name type="common">Atlantic salmon</name>
    <dbReference type="NCBI Taxonomy" id="8030"/>
    <lineage>
        <taxon>Eukaryota</taxon>
        <taxon>Metazoa</taxon>
        <taxon>Chordata</taxon>
        <taxon>Craniata</taxon>
        <taxon>Vertebrata</taxon>
        <taxon>Euteleostomi</taxon>
        <taxon>Actinopterygii</taxon>
        <taxon>Neopterygii</taxon>
        <taxon>Teleostei</taxon>
        <taxon>Protacanthopterygii</taxon>
        <taxon>Salmoniformes</taxon>
        <taxon>Salmonidae</taxon>
        <taxon>Salmoninae</taxon>
        <taxon>Salmo</taxon>
    </lineage>
</organism>
<feature type="chain" id="PRO_5046299150" evidence="2">
    <location>
        <begin position="25"/>
        <end position="116"/>
    </location>
</feature>
<sequence length="116" mass="12678">MKPHHITVFLALQLLSIEVPEVLAETRTAFEDSQNVTTTNTSSSTSDVPVGGETGVALWIIITAGGCSAVFLTSVLAVVAFQWRTRQRSSTDEPVYSNTSYIRHGHCHVRDSCQSR</sequence>